<protein>
    <submittedName>
        <fullName evidence="1">Uncharacterized protein</fullName>
    </submittedName>
</protein>
<accession>A0AAD7RP93</accession>
<keyword evidence="2" id="KW-1185">Reference proteome</keyword>
<name>A0AAD7RP93_9TELE</name>
<dbReference type="EMBL" id="JAINUG010000203">
    <property type="protein sequence ID" value="KAJ8387923.1"/>
    <property type="molecule type" value="Genomic_DNA"/>
</dbReference>
<reference evidence="1" key="1">
    <citation type="journal article" date="2023" name="Science">
        <title>Genome structures resolve the early diversification of teleost fishes.</title>
        <authorList>
            <person name="Parey E."/>
            <person name="Louis A."/>
            <person name="Montfort J."/>
            <person name="Bouchez O."/>
            <person name="Roques C."/>
            <person name="Iampietro C."/>
            <person name="Lluch J."/>
            <person name="Castinel A."/>
            <person name="Donnadieu C."/>
            <person name="Desvignes T."/>
            <person name="Floi Bucao C."/>
            <person name="Jouanno E."/>
            <person name="Wen M."/>
            <person name="Mejri S."/>
            <person name="Dirks R."/>
            <person name="Jansen H."/>
            <person name="Henkel C."/>
            <person name="Chen W.J."/>
            <person name="Zahm M."/>
            <person name="Cabau C."/>
            <person name="Klopp C."/>
            <person name="Thompson A.W."/>
            <person name="Robinson-Rechavi M."/>
            <person name="Braasch I."/>
            <person name="Lecointre G."/>
            <person name="Bobe J."/>
            <person name="Postlethwait J.H."/>
            <person name="Berthelot C."/>
            <person name="Roest Crollius H."/>
            <person name="Guiguen Y."/>
        </authorList>
    </citation>
    <scope>NUCLEOTIDE SEQUENCE</scope>
    <source>
        <strain evidence="1">NC1722</strain>
    </source>
</reference>
<dbReference type="AlphaFoldDB" id="A0AAD7RP93"/>
<proteinExistence type="predicted"/>
<evidence type="ECO:0000313" key="1">
    <source>
        <dbReference type="EMBL" id="KAJ8387923.1"/>
    </source>
</evidence>
<dbReference type="Proteomes" id="UP001221898">
    <property type="component" value="Unassembled WGS sequence"/>
</dbReference>
<organism evidence="1 2">
    <name type="scientific">Aldrovandia affinis</name>
    <dbReference type="NCBI Taxonomy" id="143900"/>
    <lineage>
        <taxon>Eukaryota</taxon>
        <taxon>Metazoa</taxon>
        <taxon>Chordata</taxon>
        <taxon>Craniata</taxon>
        <taxon>Vertebrata</taxon>
        <taxon>Euteleostomi</taxon>
        <taxon>Actinopterygii</taxon>
        <taxon>Neopterygii</taxon>
        <taxon>Teleostei</taxon>
        <taxon>Notacanthiformes</taxon>
        <taxon>Halosauridae</taxon>
        <taxon>Aldrovandia</taxon>
    </lineage>
</organism>
<sequence>MSRCQIQGSDQPWLLYQWPYPALGSHVKWDVASAPYFLRQPAMLACYCPLPLRLCGAVPARWALLGLGACTPMLDSARQPCWGLEPASPHCTCYWTGGRERGGCIGTATSASL</sequence>
<comment type="caution">
    <text evidence="1">The sequence shown here is derived from an EMBL/GenBank/DDBJ whole genome shotgun (WGS) entry which is preliminary data.</text>
</comment>
<evidence type="ECO:0000313" key="2">
    <source>
        <dbReference type="Proteomes" id="UP001221898"/>
    </source>
</evidence>
<gene>
    <name evidence="1" type="ORF">AAFF_G00148570</name>
</gene>